<dbReference type="InterPro" id="IPR037523">
    <property type="entry name" value="VOC_core"/>
</dbReference>
<proteinExistence type="predicted"/>
<name>A0A0B7H2F5_9FLAO</name>
<dbReference type="Proteomes" id="UP000044026">
    <property type="component" value="Unassembled WGS sequence"/>
</dbReference>
<dbReference type="GeneID" id="69581367"/>
<dbReference type="SUPFAM" id="SSF54593">
    <property type="entry name" value="Glyoxalase/Bleomycin resistance protein/Dihydroxybiphenyl dioxygenase"/>
    <property type="match status" value="1"/>
</dbReference>
<evidence type="ECO:0000313" key="1">
    <source>
        <dbReference type="EMBL" id="CEN33746.1"/>
    </source>
</evidence>
<accession>A0A0B7H2F5</accession>
<dbReference type="Pfam" id="PF00903">
    <property type="entry name" value="Glyoxalase"/>
    <property type="match status" value="1"/>
</dbReference>
<dbReference type="AlphaFoldDB" id="A0A0B7H2F5"/>
<dbReference type="RefSeq" id="WP_041999118.1">
    <property type="nucleotide sequence ID" value="NZ_CP022382.1"/>
</dbReference>
<sequence>MKISKLSPNFEVSDIKKTVAFYAENFGFNLIMAVPETQDRIEQTFAKNKEYVYAMMQKDNVEFMFQRSDTFKNDVVFAKGQTIGATVSFYMEVEGIQEFYQDLKSKNIELTELKTTWYGMQEFYVKDLNGYILGFAEKAE</sequence>
<evidence type="ECO:0000313" key="2">
    <source>
        <dbReference type="Proteomes" id="UP000044026"/>
    </source>
</evidence>
<dbReference type="EMBL" id="CDOE01000041">
    <property type="protein sequence ID" value="CEN33746.1"/>
    <property type="molecule type" value="Genomic_DNA"/>
</dbReference>
<reference evidence="1 2" key="1">
    <citation type="submission" date="2015-01" db="EMBL/GenBank/DDBJ databases">
        <authorList>
            <person name="Xiang T."/>
            <person name="Song Y."/>
            <person name="Huang L."/>
            <person name="Wang B."/>
            <person name="Wu P."/>
        </authorList>
    </citation>
    <scope>NUCLEOTIDE SEQUENCE [LARGE SCALE GENOMIC DNA]</scope>
    <source>
        <strain evidence="1 2">Cc12</strain>
    </source>
</reference>
<dbReference type="InterPro" id="IPR004360">
    <property type="entry name" value="Glyas_Fos-R_dOase_dom"/>
</dbReference>
<protein>
    <submittedName>
        <fullName evidence="1">Uncharacterized protein</fullName>
    </submittedName>
</protein>
<dbReference type="InterPro" id="IPR029068">
    <property type="entry name" value="Glyas_Bleomycin-R_OHBP_Dase"/>
</dbReference>
<dbReference type="Gene3D" id="3.10.180.10">
    <property type="entry name" value="2,3-Dihydroxybiphenyl 1,2-Dioxygenase, domain 1"/>
    <property type="match status" value="1"/>
</dbReference>
<organism evidence="1 2">
    <name type="scientific">Capnocytophaga canimorsus</name>
    <dbReference type="NCBI Taxonomy" id="28188"/>
    <lineage>
        <taxon>Bacteria</taxon>
        <taxon>Pseudomonadati</taxon>
        <taxon>Bacteroidota</taxon>
        <taxon>Flavobacteriia</taxon>
        <taxon>Flavobacteriales</taxon>
        <taxon>Flavobacteriaceae</taxon>
        <taxon>Capnocytophaga</taxon>
    </lineage>
</organism>
<gene>
    <name evidence="1" type="ORF">CCAN12_460016</name>
</gene>
<dbReference type="PROSITE" id="PS51819">
    <property type="entry name" value="VOC"/>
    <property type="match status" value="1"/>
</dbReference>